<dbReference type="PROSITE" id="PS51274">
    <property type="entry name" value="GATASE_COBBQ"/>
    <property type="match status" value="1"/>
</dbReference>
<dbReference type="Gene3D" id="3.40.50.300">
    <property type="entry name" value="P-loop containing nucleotide triphosphate hydrolases"/>
    <property type="match status" value="1"/>
</dbReference>
<reference evidence="7 8" key="1">
    <citation type="submission" date="2020-08" db="EMBL/GenBank/DDBJ databases">
        <title>Genomic Encyclopedia of Type Strains, Phase IV (KMG-V): Genome sequencing to study the core and pangenomes of soil and plant-associated prokaryotes.</title>
        <authorList>
            <person name="Whitman W."/>
        </authorList>
    </citation>
    <scope>NUCLEOTIDE SEQUENCE [LARGE SCALE GENOMIC DNA]</scope>
    <source>
        <strain evidence="7 8">S3M1</strain>
    </source>
</reference>
<dbReference type="SUPFAM" id="SSF52540">
    <property type="entry name" value="P-loop containing nucleoside triphosphate hydrolases"/>
    <property type="match status" value="1"/>
</dbReference>
<evidence type="ECO:0000256" key="3">
    <source>
        <dbReference type="ARBA" id="ARBA00022962"/>
    </source>
</evidence>
<dbReference type="NCBIfam" id="TIGR00313">
    <property type="entry name" value="cobQ"/>
    <property type="match status" value="1"/>
</dbReference>
<dbReference type="GO" id="GO:0015420">
    <property type="term" value="F:ABC-type vitamin B12 transporter activity"/>
    <property type="evidence" value="ECO:0007669"/>
    <property type="project" value="UniProtKB-UniRule"/>
</dbReference>
<evidence type="ECO:0000259" key="6">
    <source>
        <dbReference type="Pfam" id="PF07685"/>
    </source>
</evidence>
<dbReference type="PANTHER" id="PTHR21343">
    <property type="entry name" value="DETHIOBIOTIN SYNTHETASE"/>
    <property type="match status" value="1"/>
</dbReference>
<feature type="domain" description="CobQ/CobB/MinD/ParA nucleotide binding" evidence="5">
    <location>
        <begin position="10"/>
        <end position="238"/>
    </location>
</feature>
<evidence type="ECO:0000256" key="2">
    <source>
        <dbReference type="ARBA" id="ARBA00022573"/>
    </source>
</evidence>
<dbReference type="InterPro" id="IPR027417">
    <property type="entry name" value="P-loop_NTPase"/>
</dbReference>
<dbReference type="InterPro" id="IPR004459">
    <property type="entry name" value="CobQ_synth"/>
</dbReference>
<comment type="similarity">
    <text evidence="4">Belongs to the CobB/CobQ family. CobQ subfamily.</text>
</comment>
<dbReference type="InterPro" id="IPR002586">
    <property type="entry name" value="CobQ/CobB/MinD/ParA_Nub-bd_dom"/>
</dbReference>
<evidence type="ECO:0000313" key="7">
    <source>
        <dbReference type="EMBL" id="MBB5637903.1"/>
    </source>
</evidence>
<dbReference type="CDD" id="cd01750">
    <property type="entry name" value="GATase1_CobQ"/>
    <property type="match status" value="1"/>
</dbReference>
<keyword evidence="2 4" id="KW-0169">Cobalamin biosynthesis</keyword>
<dbReference type="InterPro" id="IPR011698">
    <property type="entry name" value="GATase_3"/>
</dbReference>
<dbReference type="CDD" id="cd05389">
    <property type="entry name" value="CobQ_N"/>
    <property type="match status" value="1"/>
</dbReference>
<dbReference type="EMBL" id="JACHCE010000006">
    <property type="protein sequence ID" value="MBB5637903.1"/>
    <property type="molecule type" value="Genomic_DNA"/>
</dbReference>
<comment type="pathway">
    <text evidence="1 4">Cofactor biosynthesis; adenosylcobalamin biosynthesis.</text>
</comment>
<dbReference type="NCBIfam" id="NF001989">
    <property type="entry name" value="PRK00784.1"/>
    <property type="match status" value="1"/>
</dbReference>
<evidence type="ECO:0000256" key="4">
    <source>
        <dbReference type="HAMAP-Rule" id="MF_00028"/>
    </source>
</evidence>
<protein>
    <recommendedName>
        <fullName evidence="4">Cobyric acid synthase</fullName>
    </recommendedName>
</protein>
<dbReference type="InterPro" id="IPR033949">
    <property type="entry name" value="CobQ_GATase1"/>
</dbReference>
<accession>A0A7W8ZPZ8</accession>
<feature type="active site" description="Nucleophile" evidence="4">
    <location>
        <position position="339"/>
    </location>
</feature>
<dbReference type="SUPFAM" id="SSF52317">
    <property type="entry name" value="Class I glutamine amidotransferase-like"/>
    <property type="match status" value="1"/>
</dbReference>
<feature type="active site" evidence="4">
    <location>
        <position position="436"/>
    </location>
</feature>
<dbReference type="Gene3D" id="3.40.50.880">
    <property type="match status" value="1"/>
</dbReference>
<dbReference type="HAMAP" id="MF_00028">
    <property type="entry name" value="CobQ"/>
    <property type="match status" value="1"/>
</dbReference>
<evidence type="ECO:0000256" key="1">
    <source>
        <dbReference type="ARBA" id="ARBA00004953"/>
    </source>
</evidence>
<keyword evidence="3 4" id="KW-0315">Glutamine amidotransferase</keyword>
<dbReference type="PANTHER" id="PTHR21343:SF1">
    <property type="entry name" value="COBYRIC ACID SYNTHASE"/>
    <property type="match status" value="1"/>
</dbReference>
<evidence type="ECO:0000259" key="5">
    <source>
        <dbReference type="Pfam" id="PF01656"/>
    </source>
</evidence>
<proteinExistence type="inferred from homology"/>
<name>A0A7W8ZPZ8_9SPHI</name>
<sequence>MEIQKKLRPVMFVGTSSDVGKSVITAGFCRIFKQDGYSPAPFKAQNMSLNSYATPEGLEIGRAQAVQAEAAGIPCHTDMNPVLLKPTNDQTSQVILNGKSIGNQSAKEYFLSNDRTELFEEVKRAWKRLASRYSPIVMEGAGSISELNLKKRDITNMRMAIAAGAATYLITDIDKGGIFASLYGTMALLEPEEKACIKGIIINKFRGDSALFQEGKKIIEGLCGVPVIGIIPYFKDIFIEEEDAVSLRLKRNQPVNGKVNIAVVLLSRMSNFTDFDCLDKDSRVNLYYTHTKQGIAQADIVILPGSKNTIEDLIEIRNNGLADAITKAHQSGKTVIGICGGYQMMGETIKDPLQIESAEGEVAGLGILPVETTLLSEKTTRQCHFTYRNFPENCIGYEIHMGETRIRGAVQPVAFLDEKHTDGYLLSEKCWGSYLHGILDNQVVINDLIAPYTDLKIEYVDYLQFRSAQYDKLAVLLRENLDIDQVYQNIKD</sequence>
<evidence type="ECO:0000313" key="8">
    <source>
        <dbReference type="Proteomes" id="UP000537204"/>
    </source>
</evidence>
<organism evidence="7 8">
    <name type="scientific">Pedobacter cryoconitis</name>
    <dbReference type="NCBI Taxonomy" id="188932"/>
    <lineage>
        <taxon>Bacteria</taxon>
        <taxon>Pseudomonadati</taxon>
        <taxon>Bacteroidota</taxon>
        <taxon>Sphingobacteriia</taxon>
        <taxon>Sphingobacteriales</taxon>
        <taxon>Sphingobacteriaceae</taxon>
        <taxon>Pedobacter</taxon>
    </lineage>
</organism>
<dbReference type="AlphaFoldDB" id="A0A7W8ZPZ8"/>
<dbReference type="InterPro" id="IPR047045">
    <property type="entry name" value="CobQ_N"/>
</dbReference>
<dbReference type="Proteomes" id="UP000537204">
    <property type="component" value="Unassembled WGS sequence"/>
</dbReference>
<dbReference type="Pfam" id="PF07685">
    <property type="entry name" value="GATase_3"/>
    <property type="match status" value="1"/>
</dbReference>
<gene>
    <name evidence="4" type="primary">cobQ</name>
    <name evidence="7" type="ORF">HDE68_003828</name>
</gene>
<dbReference type="InterPro" id="IPR029062">
    <property type="entry name" value="Class_I_gatase-like"/>
</dbReference>
<feature type="domain" description="CobB/CobQ-like glutamine amidotransferase" evidence="6">
    <location>
        <begin position="260"/>
        <end position="442"/>
    </location>
</feature>
<dbReference type="GO" id="GO:0009236">
    <property type="term" value="P:cobalamin biosynthetic process"/>
    <property type="evidence" value="ECO:0007669"/>
    <property type="project" value="UniProtKB-UniRule"/>
</dbReference>
<dbReference type="RefSeq" id="WP_221300799.1">
    <property type="nucleotide sequence ID" value="NZ_JACHCE010000006.1"/>
</dbReference>
<dbReference type="Pfam" id="PF01656">
    <property type="entry name" value="CbiA"/>
    <property type="match status" value="1"/>
</dbReference>
<comment type="function">
    <text evidence="4">Catalyzes amidations at positions B, D, E, and G on adenosylcobyrinic A,C-diamide. NH(2) groups are provided by glutamine, and one molecule of ATP is hydrogenolyzed for each amidation.</text>
</comment>
<dbReference type="GO" id="GO:0016874">
    <property type="term" value="F:ligase activity"/>
    <property type="evidence" value="ECO:0007669"/>
    <property type="project" value="UniProtKB-KW"/>
</dbReference>
<keyword evidence="7" id="KW-0436">Ligase</keyword>
<dbReference type="UniPathway" id="UPA00148"/>
<comment type="caution">
    <text evidence="7">The sequence shown here is derived from an EMBL/GenBank/DDBJ whole genome shotgun (WGS) entry which is preliminary data.</text>
</comment>